<keyword evidence="2" id="KW-0926">Vacuole</keyword>
<feature type="compositionally biased region" description="Acidic residues" evidence="6">
    <location>
        <begin position="729"/>
        <end position="740"/>
    </location>
</feature>
<evidence type="ECO:0000259" key="8">
    <source>
        <dbReference type="PROSITE" id="PS51382"/>
    </source>
</evidence>
<feature type="region of interest" description="Disordered" evidence="6">
    <location>
        <begin position="290"/>
        <end position="326"/>
    </location>
</feature>
<dbReference type="InterPro" id="IPR051572">
    <property type="entry name" value="VTC_Complex_Subunit"/>
</dbReference>
<comment type="caution">
    <text evidence="9">The sequence shown here is derived from an EMBL/GenBank/DDBJ whole genome shotgun (WGS) entry which is preliminary data.</text>
</comment>
<feature type="region of interest" description="Disordered" evidence="6">
    <location>
        <begin position="199"/>
        <end position="233"/>
    </location>
</feature>
<keyword evidence="5 7" id="KW-0472">Membrane</keyword>
<dbReference type="PROSITE" id="PS51382">
    <property type="entry name" value="SPX"/>
    <property type="match status" value="1"/>
</dbReference>
<feature type="region of interest" description="Disordered" evidence="6">
    <location>
        <begin position="571"/>
        <end position="617"/>
    </location>
</feature>
<evidence type="ECO:0000256" key="4">
    <source>
        <dbReference type="ARBA" id="ARBA00022989"/>
    </source>
</evidence>
<dbReference type="Proteomes" id="UP001172684">
    <property type="component" value="Unassembled WGS sequence"/>
</dbReference>
<feature type="region of interest" description="Disordered" evidence="6">
    <location>
        <begin position="404"/>
        <end position="433"/>
    </location>
</feature>
<dbReference type="InterPro" id="IPR004331">
    <property type="entry name" value="SPX_dom"/>
</dbReference>
<dbReference type="Pfam" id="PF09359">
    <property type="entry name" value="VTC"/>
    <property type="match status" value="1"/>
</dbReference>
<comment type="subcellular location">
    <subcellularLocation>
        <location evidence="1">Vacuole membrane</location>
        <topology evidence="1">Multi-pass membrane protein</topology>
    </subcellularLocation>
</comment>
<feature type="transmembrane region" description="Helical" evidence="7">
    <location>
        <begin position="844"/>
        <end position="865"/>
    </location>
</feature>
<evidence type="ECO:0000313" key="10">
    <source>
        <dbReference type="Proteomes" id="UP001172684"/>
    </source>
</evidence>
<keyword evidence="3 7" id="KW-0812">Transmembrane</keyword>
<dbReference type="InterPro" id="IPR042267">
    <property type="entry name" value="VTC_sf"/>
</dbReference>
<dbReference type="CDD" id="cd14474">
    <property type="entry name" value="SPX_YDR089W"/>
    <property type="match status" value="1"/>
</dbReference>
<evidence type="ECO:0000256" key="2">
    <source>
        <dbReference type="ARBA" id="ARBA00022554"/>
    </source>
</evidence>
<feature type="region of interest" description="Disordered" evidence="6">
    <location>
        <begin position="779"/>
        <end position="798"/>
    </location>
</feature>
<evidence type="ECO:0000256" key="5">
    <source>
        <dbReference type="ARBA" id="ARBA00023136"/>
    </source>
</evidence>
<evidence type="ECO:0000256" key="6">
    <source>
        <dbReference type="SAM" id="MobiDB-lite"/>
    </source>
</evidence>
<feature type="compositionally biased region" description="Polar residues" evidence="6">
    <location>
        <begin position="310"/>
        <end position="320"/>
    </location>
</feature>
<dbReference type="InterPro" id="IPR018966">
    <property type="entry name" value="VTC_domain"/>
</dbReference>
<protein>
    <recommendedName>
        <fullName evidence="8">SPX domain-containing protein</fullName>
    </recommendedName>
</protein>
<feature type="region of interest" description="Disordered" evidence="6">
    <location>
        <begin position="709"/>
        <end position="764"/>
    </location>
</feature>
<dbReference type="Gene3D" id="3.20.100.30">
    <property type="entry name" value="VTC, catalytic tunnel domain"/>
    <property type="match status" value="1"/>
</dbReference>
<keyword evidence="4 7" id="KW-1133">Transmembrane helix</keyword>
<feature type="transmembrane region" description="Helical" evidence="7">
    <location>
        <begin position="810"/>
        <end position="832"/>
    </location>
</feature>
<feature type="transmembrane region" description="Helical" evidence="7">
    <location>
        <begin position="877"/>
        <end position="898"/>
    </location>
</feature>
<evidence type="ECO:0000256" key="7">
    <source>
        <dbReference type="SAM" id="Phobius"/>
    </source>
</evidence>
<evidence type="ECO:0000256" key="1">
    <source>
        <dbReference type="ARBA" id="ARBA00004128"/>
    </source>
</evidence>
<gene>
    <name evidence="9" type="ORF">H2201_007920</name>
</gene>
<proteinExistence type="predicted"/>
<organism evidence="9 10">
    <name type="scientific">Coniosporium apollinis</name>
    <dbReference type="NCBI Taxonomy" id="61459"/>
    <lineage>
        <taxon>Eukaryota</taxon>
        <taxon>Fungi</taxon>
        <taxon>Dikarya</taxon>
        <taxon>Ascomycota</taxon>
        <taxon>Pezizomycotina</taxon>
        <taxon>Dothideomycetes</taxon>
        <taxon>Dothideomycetes incertae sedis</taxon>
        <taxon>Coniosporium</taxon>
    </lineage>
</organism>
<feature type="compositionally biased region" description="Polar residues" evidence="6">
    <location>
        <begin position="583"/>
        <end position="616"/>
    </location>
</feature>
<sequence>MKYGDTLRQRCVPEWANYNVDYDEIKHLIKEHTTPGKGKAVSIPGQGNTTERQFEDNLYAVFVEEHQRVDLFVKSKSGEIERRLDHLSKQIRRIQAREPLVASSRIPAKRLERYARIEEEVLRAGDDIRSLARFIAAQRLAFTKLLKKYKKWTQSDTLGSRVRQDILNKPESFTNLDIGPLLEYYTDVLEAVRAPFQAATQGTQPKSGDVRSTSAQAARGSGTRRESSTRISTQIQTAVVEGTDLDFDVAFGTLPLGDSGNRALYWVHMDNLVELQVLLLQHMRLFMSQRKKGLSPADTPSRTPSHRLSRQGSDSNTQTDGEPDAGTLVLDDLESFAQRQSSSAINDCEDSTGTSMTRPACTVRWTQADALAAVTLSPDQATPELRETQPAKLKRKHLAALLDLGRPFNIRQPSDRPPTEDDNDPPTPTGETSVENVRQWLVAHPEIEPLVEVSANRSRFIGLVNSSSNGVWATLDRDINMERPSHAKLERSNTAGTTDCALGFPYAVLHVRREGDDTPQLIKLLDSSHLTERVRGFSLEAHAVWACCKPKTMQSPFWLPLLTKDIRKMPEGNTKRRRLAGSAQYSSGGPSRQTSTSATEVDTSASTPMQVSSPATSLPDLLEAAPLLSASKKKRKTTFEPHVLAKDLSDSAVEPSAPRYWSEYDHPEDGSGDDAYVLYIDPNARPKFPGQDSLSRLFRKTKSYFRRKPLESSRPLLSRGSSTATANSDGDDSSISDDEASSTIKGRSYGTIPPGSTVPKTTPPTGFFNRVTGLLRNDNPSYSQHRSSAHRSFLPPVESTQNQERERIKLYLSFTSLLSSLIIAIITTSLAATGRRKKVKEVDAGIVFGVVASAVFAFAGVAWCLSRRRTAGWLYNILVAVVFVGVCIADGMLLAWMVT</sequence>
<accession>A0ABQ9NIF1</accession>
<name>A0ABQ9NIF1_9PEZI</name>
<keyword evidence="10" id="KW-1185">Reference proteome</keyword>
<dbReference type="PANTHER" id="PTHR46140">
    <property type="entry name" value="VACUOLAR TRANSPORTER CHAPERONE 1-RELATED"/>
    <property type="match status" value="1"/>
</dbReference>
<dbReference type="EMBL" id="JAPDRL010000091">
    <property type="protein sequence ID" value="KAJ9658139.1"/>
    <property type="molecule type" value="Genomic_DNA"/>
</dbReference>
<evidence type="ECO:0000256" key="3">
    <source>
        <dbReference type="ARBA" id="ARBA00022692"/>
    </source>
</evidence>
<feature type="domain" description="SPX" evidence="8">
    <location>
        <begin position="1"/>
        <end position="163"/>
    </location>
</feature>
<reference evidence="9" key="1">
    <citation type="submission" date="2022-10" db="EMBL/GenBank/DDBJ databases">
        <title>Culturing micro-colonial fungi from biological soil crusts in the Mojave desert and describing Neophaeococcomyces mojavensis, and introducing the new genera and species Taxawa tesnikishii.</title>
        <authorList>
            <person name="Kurbessoian T."/>
            <person name="Stajich J.E."/>
        </authorList>
    </citation>
    <scope>NUCLEOTIDE SEQUENCE</scope>
    <source>
        <strain evidence="9">TK_1</strain>
    </source>
</reference>
<feature type="compositionally biased region" description="Polar residues" evidence="6">
    <location>
        <begin position="199"/>
        <end position="216"/>
    </location>
</feature>
<evidence type="ECO:0000313" key="9">
    <source>
        <dbReference type="EMBL" id="KAJ9658139.1"/>
    </source>
</evidence>
<dbReference type="PANTHER" id="PTHR46140:SF1">
    <property type="entry name" value="VACUOLAR TRANSPORTER CHAPERONE COMPLEX SUBUNIT 4-RELATED"/>
    <property type="match status" value="1"/>
</dbReference>